<dbReference type="EMBL" id="WJXA01000010">
    <property type="protein sequence ID" value="KAF7130271.1"/>
    <property type="molecule type" value="Genomic_DNA"/>
</dbReference>
<dbReference type="PANTHER" id="PTHR22778:SF51">
    <property type="entry name" value="DIHYDROFOLATE REDUCTASE"/>
    <property type="match status" value="1"/>
</dbReference>
<name>A0A834GBG3_RHOSS</name>
<comment type="caution">
    <text evidence="1">The sequence shown here is derived from an EMBL/GenBank/DDBJ whole genome shotgun (WGS) entry which is preliminary data.</text>
</comment>
<reference evidence="1" key="1">
    <citation type="submission" date="2019-11" db="EMBL/GenBank/DDBJ databases">
        <authorList>
            <person name="Liu Y."/>
            <person name="Hou J."/>
            <person name="Li T.-Q."/>
            <person name="Guan C.-H."/>
            <person name="Wu X."/>
            <person name="Wu H.-Z."/>
            <person name="Ling F."/>
            <person name="Zhang R."/>
            <person name="Shi X.-G."/>
            <person name="Ren J.-P."/>
            <person name="Chen E.-F."/>
            <person name="Sun J.-M."/>
        </authorList>
    </citation>
    <scope>NUCLEOTIDE SEQUENCE</scope>
    <source>
        <strain evidence="1">Adult_tree_wgs_1</strain>
        <tissue evidence="1">Leaves</tissue>
    </source>
</reference>
<evidence type="ECO:0008006" key="3">
    <source>
        <dbReference type="Google" id="ProtNLM"/>
    </source>
</evidence>
<dbReference type="OrthoDB" id="10358413at2759"/>
<gene>
    <name evidence="1" type="ORF">RHSIM_Rhsim10G0165800</name>
</gene>
<sequence length="154" mass="16588">MESLGSVENDLPFNNTMPNLPFSIGSISPPPQRVVRFNKHQYGGGGEKVGRKDLMRVAAPDKNSGGLWATSLAATGYVDTEEALAITGPFGSGKLTLLDALAGETDYLKESGIELLDSFVDPVVINHPRGHTVAKLDEKGQKTMLSFIEKIEKM</sequence>
<organism evidence="1 2">
    <name type="scientific">Rhododendron simsii</name>
    <name type="common">Sims's rhododendron</name>
    <dbReference type="NCBI Taxonomy" id="118357"/>
    <lineage>
        <taxon>Eukaryota</taxon>
        <taxon>Viridiplantae</taxon>
        <taxon>Streptophyta</taxon>
        <taxon>Embryophyta</taxon>
        <taxon>Tracheophyta</taxon>
        <taxon>Spermatophyta</taxon>
        <taxon>Magnoliopsida</taxon>
        <taxon>eudicotyledons</taxon>
        <taxon>Gunneridae</taxon>
        <taxon>Pentapetalae</taxon>
        <taxon>asterids</taxon>
        <taxon>Ericales</taxon>
        <taxon>Ericaceae</taxon>
        <taxon>Ericoideae</taxon>
        <taxon>Rhodoreae</taxon>
        <taxon>Rhododendron</taxon>
    </lineage>
</organism>
<dbReference type="PANTHER" id="PTHR22778">
    <property type="entry name" value="OVARIAN CANCER GENE-2 PROTEIN-RELATED"/>
    <property type="match status" value="1"/>
</dbReference>
<dbReference type="AlphaFoldDB" id="A0A834GBG3"/>
<evidence type="ECO:0000313" key="1">
    <source>
        <dbReference type="EMBL" id="KAF7130271.1"/>
    </source>
</evidence>
<keyword evidence="2" id="KW-1185">Reference proteome</keyword>
<evidence type="ECO:0000313" key="2">
    <source>
        <dbReference type="Proteomes" id="UP000626092"/>
    </source>
</evidence>
<proteinExistence type="predicted"/>
<accession>A0A834GBG3</accession>
<dbReference type="Proteomes" id="UP000626092">
    <property type="component" value="Unassembled WGS sequence"/>
</dbReference>
<protein>
    <recommendedName>
        <fullName evidence="3">ABC transporter domain-containing protein</fullName>
    </recommendedName>
</protein>